<proteinExistence type="predicted"/>
<organism evidence="1 2">
    <name type="scientific">Panagrolaimus sp. ES5</name>
    <dbReference type="NCBI Taxonomy" id="591445"/>
    <lineage>
        <taxon>Eukaryota</taxon>
        <taxon>Metazoa</taxon>
        <taxon>Ecdysozoa</taxon>
        <taxon>Nematoda</taxon>
        <taxon>Chromadorea</taxon>
        <taxon>Rhabditida</taxon>
        <taxon>Tylenchina</taxon>
        <taxon>Panagrolaimomorpha</taxon>
        <taxon>Panagrolaimoidea</taxon>
        <taxon>Panagrolaimidae</taxon>
        <taxon>Panagrolaimus</taxon>
    </lineage>
</organism>
<evidence type="ECO:0000313" key="2">
    <source>
        <dbReference type="WBParaSite" id="ES5_v2.g19722.t1"/>
    </source>
</evidence>
<dbReference type="WBParaSite" id="ES5_v2.g19722.t1">
    <property type="protein sequence ID" value="ES5_v2.g19722.t1"/>
    <property type="gene ID" value="ES5_v2.g19722"/>
</dbReference>
<sequence length="307" mass="34839">MSNISGNSNIVNDNNDDDAQMLHPLEEEQHEERQNGNNQNIPEGEENEGAPEDPKIPTSTEENDQNKDDEVEEEILPETFKDYTREFKPQSNVTDDVYIQMKKRFRRLLKSQIQGSKTESDENDPEVSTLLRQYFGSVMSAVIIQMLLHNVTLVLQGLLAGLACGHCVFAFVFAEPDVLIRGYQWMAVPVQAAFYFCFAISTVNAFDRFEAGASFIETIKKFLSLQRGGFNVIIWTAGTIGSVLMATYDEYMAKPDIVIIEKSETLIIWRYLSLWRATCALLGWLFVALQPNTNYTRDRLLRLAGVS</sequence>
<accession>A0AC34FRB5</accession>
<evidence type="ECO:0000313" key="1">
    <source>
        <dbReference type="Proteomes" id="UP000887579"/>
    </source>
</evidence>
<reference evidence="2" key="1">
    <citation type="submission" date="2022-11" db="UniProtKB">
        <authorList>
            <consortium name="WormBaseParasite"/>
        </authorList>
    </citation>
    <scope>IDENTIFICATION</scope>
</reference>
<dbReference type="Proteomes" id="UP000887579">
    <property type="component" value="Unplaced"/>
</dbReference>
<name>A0AC34FRB5_9BILA</name>
<protein>
    <submittedName>
        <fullName evidence="2">Silicon transporter</fullName>
    </submittedName>
</protein>